<organism evidence="1 2">
    <name type="scientific">Euphydryas editha</name>
    <name type="common">Edith's checkerspot</name>
    <dbReference type="NCBI Taxonomy" id="104508"/>
    <lineage>
        <taxon>Eukaryota</taxon>
        <taxon>Metazoa</taxon>
        <taxon>Ecdysozoa</taxon>
        <taxon>Arthropoda</taxon>
        <taxon>Hexapoda</taxon>
        <taxon>Insecta</taxon>
        <taxon>Pterygota</taxon>
        <taxon>Neoptera</taxon>
        <taxon>Endopterygota</taxon>
        <taxon>Lepidoptera</taxon>
        <taxon>Glossata</taxon>
        <taxon>Ditrysia</taxon>
        <taxon>Papilionoidea</taxon>
        <taxon>Nymphalidae</taxon>
        <taxon>Nymphalinae</taxon>
        <taxon>Euphydryas</taxon>
    </lineage>
</organism>
<dbReference type="Proteomes" id="UP001153954">
    <property type="component" value="Unassembled WGS sequence"/>
</dbReference>
<gene>
    <name evidence="1" type="ORF">EEDITHA_LOCUS11944</name>
</gene>
<evidence type="ECO:0000313" key="2">
    <source>
        <dbReference type="Proteomes" id="UP001153954"/>
    </source>
</evidence>
<sequence length="131" mass="15337">MQISKVVSANLKESDIHHCTRVAKLNSVYYQNVRELRTKTHNFLCNISCTNYDILVLTETWLNDKINDEELFDNRYTVYRRDRETTGFHPEKEGGGVLVAVSNRFHSTRLSKSESHCEDLCSDRCSSRYKR</sequence>
<dbReference type="EMBL" id="CAKOGL010000016">
    <property type="protein sequence ID" value="CAH2096629.1"/>
    <property type="molecule type" value="Genomic_DNA"/>
</dbReference>
<keyword evidence="2" id="KW-1185">Reference proteome</keyword>
<evidence type="ECO:0008006" key="3">
    <source>
        <dbReference type="Google" id="ProtNLM"/>
    </source>
</evidence>
<evidence type="ECO:0000313" key="1">
    <source>
        <dbReference type="EMBL" id="CAH2096629.1"/>
    </source>
</evidence>
<accession>A0AAU9UCX9</accession>
<protein>
    <recommendedName>
        <fullName evidence="3">Reverse transcriptase</fullName>
    </recommendedName>
</protein>
<proteinExistence type="predicted"/>
<dbReference type="InterPro" id="IPR036691">
    <property type="entry name" value="Endo/exonu/phosph_ase_sf"/>
</dbReference>
<dbReference type="Gene3D" id="3.60.10.10">
    <property type="entry name" value="Endonuclease/exonuclease/phosphatase"/>
    <property type="match status" value="1"/>
</dbReference>
<reference evidence="1" key="1">
    <citation type="submission" date="2022-03" db="EMBL/GenBank/DDBJ databases">
        <authorList>
            <person name="Tunstrom K."/>
        </authorList>
    </citation>
    <scope>NUCLEOTIDE SEQUENCE</scope>
</reference>
<comment type="caution">
    <text evidence="1">The sequence shown here is derived from an EMBL/GenBank/DDBJ whole genome shotgun (WGS) entry which is preliminary data.</text>
</comment>
<name>A0AAU9UCX9_EUPED</name>
<dbReference type="SUPFAM" id="SSF56219">
    <property type="entry name" value="DNase I-like"/>
    <property type="match status" value="1"/>
</dbReference>
<dbReference type="AlphaFoldDB" id="A0AAU9UCX9"/>